<comment type="subcellular location">
    <subcellularLocation>
        <location evidence="2">Golgi apparatus membrane</location>
        <topology evidence="2">Single-pass type II membrane protein</topology>
    </subcellularLocation>
</comment>
<evidence type="ECO:0000256" key="5">
    <source>
        <dbReference type="ARBA" id="ARBA00012644"/>
    </source>
</evidence>
<keyword evidence="15" id="KW-1015">Disulfide bond</keyword>
<comment type="catalytic activity">
    <reaction evidence="19">
        <text>L-seryl-[protein] + UDP-N-acetyl-alpha-D-galactosamine = a 3-O-[N-acetyl-alpha-D-galactosaminyl]-L-seryl-[protein] + UDP + H(+)</text>
        <dbReference type="Rhea" id="RHEA:23956"/>
        <dbReference type="Rhea" id="RHEA-COMP:9863"/>
        <dbReference type="Rhea" id="RHEA-COMP:12788"/>
        <dbReference type="ChEBI" id="CHEBI:15378"/>
        <dbReference type="ChEBI" id="CHEBI:29999"/>
        <dbReference type="ChEBI" id="CHEBI:53604"/>
        <dbReference type="ChEBI" id="CHEBI:58223"/>
        <dbReference type="ChEBI" id="CHEBI:67138"/>
        <dbReference type="EC" id="2.4.1.41"/>
    </reaction>
</comment>
<dbReference type="EMBL" id="JARO02000942">
    <property type="protein sequence ID" value="KPP76947.1"/>
    <property type="molecule type" value="Genomic_DNA"/>
</dbReference>
<comment type="catalytic activity">
    <reaction evidence="18">
        <text>L-threonyl-[protein] + UDP-N-acetyl-alpha-D-galactosamine = a 3-O-[N-acetyl-alpha-D-galactosaminyl]-L-threonyl-[protein] + UDP + H(+)</text>
        <dbReference type="Rhea" id="RHEA:52424"/>
        <dbReference type="Rhea" id="RHEA-COMP:11060"/>
        <dbReference type="Rhea" id="RHEA-COMP:11689"/>
        <dbReference type="ChEBI" id="CHEBI:15378"/>
        <dbReference type="ChEBI" id="CHEBI:30013"/>
        <dbReference type="ChEBI" id="CHEBI:58223"/>
        <dbReference type="ChEBI" id="CHEBI:67138"/>
        <dbReference type="ChEBI" id="CHEBI:87075"/>
        <dbReference type="EC" id="2.4.1.41"/>
    </reaction>
</comment>
<dbReference type="InterPro" id="IPR000772">
    <property type="entry name" value="Ricin_B_lectin"/>
</dbReference>
<evidence type="ECO:0000256" key="10">
    <source>
        <dbReference type="ARBA" id="ARBA00022734"/>
    </source>
</evidence>
<keyword evidence="10" id="KW-0430">Lectin</keyword>
<sequence>MIGALLPSLALTDPALGAKASCVIERRDRGRAEATARTQPIRNGASGLCVDSKHGATGTELRLDTCLKEGAERTWAHEQIFTFGWREDIRPGDPLHTRKFCFDAISQSSAVTLFDCHGMKGNQYWSYRRDQSLYHLVSGSCMDCSPRDKRIFTSRCDPESETQRWLFQHVNATVLDKFNSS</sequence>
<protein>
    <recommendedName>
        <fullName evidence="5">polypeptide N-acetylgalactosaminyltransferase</fullName>
        <ecNumber evidence="5">2.4.1.41</ecNumber>
    </recommendedName>
</protein>
<keyword evidence="16" id="KW-0325">Glycoprotein</keyword>
<evidence type="ECO:0000256" key="16">
    <source>
        <dbReference type="ARBA" id="ARBA00023180"/>
    </source>
</evidence>
<organism evidence="21 22">
    <name type="scientific">Scleropages formosus</name>
    <name type="common">Asian bonytongue</name>
    <name type="synonym">Osteoglossum formosum</name>
    <dbReference type="NCBI Taxonomy" id="113540"/>
    <lineage>
        <taxon>Eukaryota</taxon>
        <taxon>Metazoa</taxon>
        <taxon>Chordata</taxon>
        <taxon>Craniata</taxon>
        <taxon>Vertebrata</taxon>
        <taxon>Euteleostomi</taxon>
        <taxon>Actinopterygii</taxon>
        <taxon>Neopterygii</taxon>
        <taxon>Teleostei</taxon>
        <taxon>Osteoglossocephala</taxon>
        <taxon>Osteoglossomorpha</taxon>
        <taxon>Osteoglossiformes</taxon>
        <taxon>Osteoglossidae</taxon>
        <taxon>Scleropages</taxon>
    </lineage>
</organism>
<evidence type="ECO:0000313" key="22">
    <source>
        <dbReference type="Proteomes" id="UP000034805"/>
    </source>
</evidence>
<dbReference type="Proteomes" id="UP000034805">
    <property type="component" value="Unassembled WGS sequence"/>
</dbReference>
<reference evidence="21 22" key="1">
    <citation type="submission" date="2015-08" db="EMBL/GenBank/DDBJ databases">
        <title>The genome of the Asian arowana (Scleropages formosus).</title>
        <authorList>
            <person name="Tan M.H."/>
            <person name="Gan H.M."/>
            <person name="Croft L.J."/>
            <person name="Austin C.M."/>
        </authorList>
    </citation>
    <scope>NUCLEOTIDE SEQUENCE [LARGE SCALE GENOMIC DNA]</scope>
    <source>
        <strain evidence="21">Aro1</strain>
    </source>
</reference>
<name>A0A0P7V5H3_SCLFO</name>
<evidence type="ECO:0000256" key="13">
    <source>
        <dbReference type="ARBA" id="ARBA00023034"/>
    </source>
</evidence>
<dbReference type="PROSITE" id="PS50231">
    <property type="entry name" value="RICIN_B_LECTIN"/>
    <property type="match status" value="1"/>
</dbReference>
<keyword evidence="9" id="KW-0479">Metal-binding</keyword>
<comment type="caution">
    <text evidence="21">The sequence shown here is derived from an EMBL/GenBank/DDBJ whole genome shotgun (WGS) entry which is preliminary data.</text>
</comment>
<dbReference type="FunFam" id="2.80.10.50:FF:000011">
    <property type="entry name" value="Polypeptide N-acetylgalactosaminyltransferase"/>
    <property type="match status" value="1"/>
</dbReference>
<proteinExistence type="inferred from homology"/>
<dbReference type="STRING" id="113540.ENSSFOP00015030756"/>
<evidence type="ECO:0000256" key="14">
    <source>
        <dbReference type="ARBA" id="ARBA00023136"/>
    </source>
</evidence>
<comment type="similarity">
    <text evidence="4">Belongs to the glycosyltransferase 2 family. GalNAc-T subfamily.</text>
</comment>
<keyword evidence="17" id="KW-0464">Manganese</keyword>
<dbReference type="GO" id="GO:0004653">
    <property type="term" value="F:polypeptide N-acetylgalactosaminyltransferase activity"/>
    <property type="evidence" value="ECO:0007669"/>
    <property type="project" value="UniProtKB-EC"/>
</dbReference>
<evidence type="ECO:0000256" key="4">
    <source>
        <dbReference type="ARBA" id="ARBA00005680"/>
    </source>
</evidence>
<keyword evidence="13" id="KW-0333">Golgi apparatus</keyword>
<dbReference type="Pfam" id="PF00652">
    <property type="entry name" value="Ricin_B_lectin"/>
    <property type="match status" value="1"/>
</dbReference>
<dbReference type="SMART" id="SM00458">
    <property type="entry name" value="RICIN"/>
    <property type="match status" value="1"/>
</dbReference>
<dbReference type="EC" id="2.4.1.41" evidence="5"/>
<dbReference type="Gene3D" id="2.80.10.50">
    <property type="match status" value="1"/>
</dbReference>
<keyword evidence="7" id="KW-0808">Transferase</keyword>
<evidence type="ECO:0000256" key="17">
    <source>
        <dbReference type="ARBA" id="ARBA00023211"/>
    </source>
</evidence>
<evidence type="ECO:0000256" key="6">
    <source>
        <dbReference type="ARBA" id="ARBA00022676"/>
    </source>
</evidence>
<dbReference type="GO" id="GO:0000139">
    <property type="term" value="C:Golgi membrane"/>
    <property type="evidence" value="ECO:0007669"/>
    <property type="project" value="UniProtKB-SubCell"/>
</dbReference>
<evidence type="ECO:0000259" key="20">
    <source>
        <dbReference type="SMART" id="SM00458"/>
    </source>
</evidence>
<evidence type="ECO:0000256" key="2">
    <source>
        <dbReference type="ARBA" id="ARBA00004323"/>
    </source>
</evidence>
<feature type="domain" description="Ricin B lectin" evidence="20">
    <location>
        <begin position="36"/>
        <end position="168"/>
    </location>
</feature>
<keyword evidence="8" id="KW-0812">Transmembrane</keyword>
<evidence type="ECO:0000313" key="21">
    <source>
        <dbReference type="EMBL" id="KPP76947.1"/>
    </source>
</evidence>
<evidence type="ECO:0000256" key="1">
    <source>
        <dbReference type="ARBA" id="ARBA00001936"/>
    </source>
</evidence>
<evidence type="ECO:0000256" key="9">
    <source>
        <dbReference type="ARBA" id="ARBA00022723"/>
    </source>
</evidence>
<dbReference type="AlphaFoldDB" id="A0A0P7V5H3"/>
<dbReference type="GO" id="GO:0030246">
    <property type="term" value="F:carbohydrate binding"/>
    <property type="evidence" value="ECO:0007669"/>
    <property type="project" value="UniProtKB-KW"/>
</dbReference>
<evidence type="ECO:0000256" key="8">
    <source>
        <dbReference type="ARBA" id="ARBA00022692"/>
    </source>
</evidence>
<keyword evidence="11" id="KW-0735">Signal-anchor</keyword>
<dbReference type="SUPFAM" id="SSF50370">
    <property type="entry name" value="Ricin B-like lectins"/>
    <property type="match status" value="1"/>
</dbReference>
<dbReference type="GO" id="GO:0046872">
    <property type="term" value="F:metal ion binding"/>
    <property type="evidence" value="ECO:0007669"/>
    <property type="project" value="UniProtKB-KW"/>
</dbReference>
<keyword evidence="6" id="KW-0328">Glycosyltransferase</keyword>
<evidence type="ECO:0000256" key="12">
    <source>
        <dbReference type="ARBA" id="ARBA00022989"/>
    </source>
</evidence>
<accession>A0A0P7V5H3</accession>
<evidence type="ECO:0000256" key="3">
    <source>
        <dbReference type="ARBA" id="ARBA00004922"/>
    </source>
</evidence>
<dbReference type="GO" id="GO:0006493">
    <property type="term" value="P:protein O-linked glycosylation"/>
    <property type="evidence" value="ECO:0007669"/>
    <property type="project" value="UniProtKB-ARBA"/>
</dbReference>
<evidence type="ECO:0000256" key="11">
    <source>
        <dbReference type="ARBA" id="ARBA00022968"/>
    </source>
</evidence>
<comment type="cofactor">
    <cofactor evidence="1">
        <name>Mn(2+)</name>
        <dbReference type="ChEBI" id="CHEBI:29035"/>
    </cofactor>
</comment>
<keyword evidence="12" id="KW-1133">Transmembrane helix</keyword>
<evidence type="ECO:0000256" key="18">
    <source>
        <dbReference type="ARBA" id="ARBA00050905"/>
    </source>
</evidence>
<comment type="pathway">
    <text evidence="3">Protein modification; protein glycosylation.</text>
</comment>
<keyword evidence="14" id="KW-0472">Membrane</keyword>
<dbReference type="InterPro" id="IPR035992">
    <property type="entry name" value="Ricin_B-like_lectins"/>
</dbReference>
<evidence type="ECO:0000256" key="15">
    <source>
        <dbReference type="ARBA" id="ARBA00023157"/>
    </source>
</evidence>
<evidence type="ECO:0000256" key="19">
    <source>
        <dbReference type="ARBA" id="ARBA00052209"/>
    </source>
</evidence>
<evidence type="ECO:0000256" key="7">
    <source>
        <dbReference type="ARBA" id="ARBA00022679"/>
    </source>
</evidence>
<gene>
    <name evidence="21" type="ORF">Z043_103664</name>
</gene>